<evidence type="ECO:0000256" key="4">
    <source>
        <dbReference type="ARBA" id="ARBA00022475"/>
    </source>
</evidence>
<dbReference type="RefSeq" id="WP_184683178.1">
    <property type="nucleotide sequence ID" value="NZ_JACHLL010000003.1"/>
</dbReference>
<organism evidence="10 11">
    <name type="scientific">Pseudomonas fluvialis</name>
    <dbReference type="NCBI Taxonomy" id="1793966"/>
    <lineage>
        <taxon>Bacteria</taxon>
        <taxon>Pseudomonadati</taxon>
        <taxon>Pseudomonadota</taxon>
        <taxon>Gammaproteobacteria</taxon>
        <taxon>Pseudomonadales</taxon>
        <taxon>Pseudomonadaceae</taxon>
        <taxon>Pseudomonas</taxon>
    </lineage>
</organism>
<feature type="transmembrane region" description="Helical" evidence="9">
    <location>
        <begin position="237"/>
        <end position="263"/>
    </location>
</feature>
<dbReference type="CDD" id="cd13962">
    <property type="entry name" value="PT_UbiA_UBIAD1"/>
    <property type="match status" value="1"/>
</dbReference>
<feature type="transmembrane region" description="Helical" evidence="9">
    <location>
        <begin position="121"/>
        <end position="142"/>
    </location>
</feature>
<evidence type="ECO:0000256" key="9">
    <source>
        <dbReference type="SAM" id="Phobius"/>
    </source>
</evidence>
<keyword evidence="5 10" id="KW-0808">Transferase</keyword>
<accession>A0A7X0EUD1</accession>
<dbReference type="AlphaFoldDB" id="A0A7X0EUD1"/>
<name>A0A7X0EUD1_9PSED</name>
<comment type="caution">
    <text evidence="10">The sequence shown here is derived from an EMBL/GenBank/DDBJ whole genome shotgun (WGS) entry which is preliminary data.</text>
</comment>
<dbReference type="InterPro" id="IPR000537">
    <property type="entry name" value="UbiA_prenyltransferase"/>
</dbReference>
<dbReference type="InterPro" id="IPR026046">
    <property type="entry name" value="UBIAD1"/>
</dbReference>
<dbReference type="Pfam" id="PF01040">
    <property type="entry name" value="UbiA"/>
    <property type="match status" value="1"/>
</dbReference>
<feature type="transmembrane region" description="Helical" evidence="9">
    <location>
        <begin position="93"/>
        <end position="115"/>
    </location>
</feature>
<feature type="transmembrane region" description="Helical" evidence="9">
    <location>
        <begin position="207"/>
        <end position="231"/>
    </location>
</feature>
<reference evidence="10 11" key="1">
    <citation type="submission" date="2020-08" db="EMBL/GenBank/DDBJ databases">
        <title>Functional genomics of gut bacteria from endangered species of beetles.</title>
        <authorList>
            <person name="Carlos-Shanley C."/>
        </authorList>
    </citation>
    <scope>NUCLEOTIDE SEQUENCE [LARGE SCALE GENOMIC DNA]</scope>
    <source>
        <strain evidence="10 11">S00202</strain>
    </source>
</reference>
<comment type="pathway">
    <text evidence="2">Quinol/quinone metabolism; menaquinone biosynthesis.</text>
</comment>
<dbReference type="EC" id="2.5.1.74" evidence="10"/>
<comment type="subcellular location">
    <subcellularLocation>
        <location evidence="1">Membrane</location>
        <topology evidence="1">Multi-pass membrane protein</topology>
    </subcellularLocation>
</comment>
<sequence>MPPLSALLGIARGPFLLLSLNTVLLAVALAWPGHGMSAEFLGEALLVLLAALAAHVSVNAFNEHHDFRSGLDLSTQRTPFSGGSGTLPGNPQLLGAALWLGILSLAVTLSIGAYFVLTSPAWPALLLIGGLGCALILAYTPWLTRKPWLCLFAPGLAFGPLMLIGGQLALSGQTSASAMLLSLAPLFLGNNLLLLNQLPDIDADRQVGRLTLPMCLSPHAILIVLGLQWTLALLLPALLALFGLCPSGVALSLLLAPLALWTARRCHEAQLQIPALLPAMTANVAMTLLLPVLLAIGLHLN</sequence>
<proteinExistence type="predicted"/>
<gene>
    <name evidence="10" type="ORF">HNP49_002172</name>
</gene>
<evidence type="ECO:0000313" key="11">
    <source>
        <dbReference type="Proteomes" id="UP000557193"/>
    </source>
</evidence>
<dbReference type="UniPathway" id="UPA00079"/>
<dbReference type="PANTHER" id="PTHR13929">
    <property type="entry name" value="1,4-DIHYDROXY-2-NAPHTHOATE OCTAPRENYLTRANSFERASE"/>
    <property type="match status" value="1"/>
</dbReference>
<keyword evidence="3" id="KW-0474">Menaquinone biosynthesis</keyword>
<evidence type="ECO:0000256" key="6">
    <source>
        <dbReference type="ARBA" id="ARBA00022692"/>
    </source>
</evidence>
<feature type="transmembrane region" description="Helical" evidence="9">
    <location>
        <begin position="40"/>
        <end position="61"/>
    </location>
</feature>
<evidence type="ECO:0000256" key="3">
    <source>
        <dbReference type="ARBA" id="ARBA00022428"/>
    </source>
</evidence>
<feature type="transmembrane region" description="Helical" evidence="9">
    <location>
        <begin position="275"/>
        <end position="300"/>
    </location>
</feature>
<dbReference type="GO" id="GO:0016020">
    <property type="term" value="C:membrane"/>
    <property type="evidence" value="ECO:0007669"/>
    <property type="project" value="UniProtKB-SubCell"/>
</dbReference>
<keyword evidence="11" id="KW-1185">Reference proteome</keyword>
<feature type="transmembrane region" description="Helical" evidence="9">
    <location>
        <begin position="149"/>
        <end position="170"/>
    </location>
</feature>
<dbReference type="InterPro" id="IPR044878">
    <property type="entry name" value="UbiA_sf"/>
</dbReference>
<protein>
    <submittedName>
        <fullName evidence="10">1,4-dihydroxy-2-naphthoate octaprenyltransferase</fullName>
        <ecNumber evidence="10">2.5.1.-</ecNumber>
        <ecNumber evidence="10">2.5.1.74</ecNumber>
    </submittedName>
</protein>
<keyword evidence="6 9" id="KW-0812">Transmembrane</keyword>
<dbReference type="GO" id="GO:0046428">
    <property type="term" value="F:1,4-dihydroxy-2-naphthoate polyprenyltransferase activity"/>
    <property type="evidence" value="ECO:0007669"/>
    <property type="project" value="UniProtKB-EC"/>
</dbReference>
<dbReference type="EMBL" id="JACHLL010000003">
    <property type="protein sequence ID" value="MBB6342004.1"/>
    <property type="molecule type" value="Genomic_DNA"/>
</dbReference>
<evidence type="ECO:0000256" key="8">
    <source>
        <dbReference type="ARBA" id="ARBA00023136"/>
    </source>
</evidence>
<dbReference type="GO" id="GO:0042371">
    <property type="term" value="P:vitamin K biosynthetic process"/>
    <property type="evidence" value="ECO:0007669"/>
    <property type="project" value="TreeGrafter"/>
</dbReference>
<evidence type="ECO:0000256" key="5">
    <source>
        <dbReference type="ARBA" id="ARBA00022679"/>
    </source>
</evidence>
<dbReference type="GO" id="GO:0009234">
    <property type="term" value="P:menaquinone biosynthetic process"/>
    <property type="evidence" value="ECO:0007669"/>
    <property type="project" value="UniProtKB-UniPathway"/>
</dbReference>
<keyword evidence="4" id="KW-1003">Cell membrane</keyword>
<dbReference type="Gene3D" id="1.10.357.140">
    <property type="entry name" value="UbiA prenyltransferase"/>
    <property type="match status" value="1"/>
</dbReference>
<dbReference type="PANTHER" id="PTHR13929:SF0">
    <property type="entry name" value="UBIA PRENYLTRANSFERASE DOMAIN-CONTAINING PROTEIN 1"/>
    <property type="match status" value="1"/>
</dbReference>
<dbReference type="EC" id="2.5.1.-" evidence="10"/>
<feature type="transmembrane region" description="Helical" evidence="9">
    <location>
        <begin position="176"/>
        <end position="195"/>
    </location>
</feature>
<evidence type="ECO:0000256" key="2">
    <source>
        <dbReference type="ARBA" id="ARBA00004863"/>
    </source>
</evidence>
<keyword evidence="8 9" id="KW-0472">Membrane</keyword>
<evidence type="ECO:0000313" key="10">
    <source>
        <dbReference type="EMBL" id="MBB6342004.1"/>
    </source>
</evidence>
<dbReference type="Proteomes" id="UP000557193">
    <property type="component" value="Unassembled WGS sequence"/>
</dbReference>
<evidence type="ECO:0000256" key="7">
    <source>
        <dbReference type="ARBA" id="ARBA00022989"/>
    </source>
</evidence>
<evidence type="ECO:0000256" key="1">
    <source>
        <dbReference type="ARBA" id="ARBA00004141"/>
    </source>
</evidence>
<keyword evidence="7 9" id="KW-1133">Transmembrane helix</keyword>